<dbReference type="PANTHER" id="PTHR16212">
    <property type="entry name" value="FOCADHESIN FAMILY MEMBER"/>
    <property type="match status" value="1"/>
</dbReference>
<reference evidence="2" key="1">
    <citation type="submission" date="2022-01" db="EMBL/GenBank/DDBJ databases">
        <authorList>
            <person name="Braso-Vives M."/>
        </authorList>
    </citation>
    <scope>NUCLEOTIDE SEQUENCE</scope>
</reference>
<protein>
    <submittedName>
        <fullName evidence="2">FOCAD protein</fullName>
    </submittedName>
</protein>
<dbReference type="EMBL" id="OV696693">
    <property type="protein sequence ID" value="CAH1271138.1"/>
    <property type="molecule type" value="Genomic_DNA"/>
</dbReference>
<organism evidence="2 3">
    <name type="scientific">Branchiostoma lanceolatum</name>
    <name type="common">Common lancelet</name>
    <name type="synonym">Amphioxus lanceolatum</name>
    <dbReference type="NCBI Taxonomy" id="7740"/>
    <lineage>
        <taxon>Eukaryota</taxon>
        <taxon>Metazoa</taxon>
        <taxon>Chordata</taxon>
        <taxon>Cephalochordata</taxon>
        <taxon>Leptocardii</taxon>
        <taxon>Amphioxiformes</taxon>
        <taxon>Branchiostomatidae</taxon>
        <taxon>Branchiostoma</taxon>
    </lineage>
</organism>
<dbReference type="Proteomes" id="UP000838412">
    <property type="component" value="Chromosome 8"/>
</dbReference>
<evidence type="ECO:0000313" key="2">
    <source>
        <dbReference type="EMBL" id="CAH1271138.1"/>
    </source>
</evidence>
<dbReference type="PANTHER" id="PTHR16212:SF4">
    <property type="entry name" value="FOCADHESIN"/>
    <property type="match status" value="1"/>
</dbReference>
<evidence type="ECO:0000313" key="3">
    <source>
        <dbReference type="Proteomes" id="UP000838412"/>
    </source>
</evidence>
<dbReference type="InterPro" id="IPR021392">
    <property type="entry name" value="Focadhesin_C"/>
</dbReference>
<proteinExistence type="predicted"/>
<dbReference type="GO" id="GO:0060147">
    <property type="term" value="P:regulation of post-transcriptional gene silencing"/>
    <property type="evidence" value="ECO:0007669"/>
    <property type="project" value="InterPro"/>
</dbReference>
<dbReference type="OrthoDB" id="6125419at2759"/>
<name>A0A8K0A892_BRALA</name>
<dbReference type="Pfam" id="PF11229">
    <property type="entry name" value="Focadhesin"/>
    <property type="match status" value="1"/>
</dbReference>
<dbReference type="AlphaFoldDB" id="A0A8K0A892"/>
<keyword evidence="3" id="KW-1185">Reference proteome</keyword>
<feature type="domain" description="Focadhesin C-terminal" evidence="1">
    <location>
        <begin position="25"/>
        <end position="144"/>
    </location>
</feature>
<accession>A0A8K0A892</accession>
<dbReference type="InterPro" id="IPR045163">
    <property type="entry name" value="Focadhesin/RST1"/>
</dbReference>
<evidence type="ECO:0000259" key="1">
    <source>
        <dbReference type="Pfam" id="PF11229"/>
    </source>
</evidence>
<sequence length="250" mass="27151">MEWLYEEHFSDVTGREGALLLMKTLDQLENVCFNTDLENSSGCVLGLGIVLSALSGQIPSNYSYLPETSVLRPTVDFIIEAGRRGSEAIPPPYVKASLEALLSAAGATFPPVNWAAILAPLMRLSFGTDIQILCLKLVVSQASANMFNVVDVDYRDRHPDPVPEAGGTDIQILCLKLVVSQASANMFNVVDVDYRDRHPDTVPETGDIQILCLKLVVSQASAYMFNVVDVDYRDRHPDPVPEAGGAPGLS</sequence>
<gene>
    <name evidence="2" type="primary">FOCAD</name>
    <name evidence="2" type="ORF">BLAG_LOCUS23239</name>
</gene>